<dbReference type="EMBL" id="JAHYBX010000013">
    <property type="protein sequence ID" value="MCA1858338.1"/>
    <property type="molecule type" value="Genomic_DNA"/>
</dbReference>
<keyword evidence="3" id="KW-1185">Reference proteome</keyword>
<dbReference type="Gene3D" id="1.10.3210.10">
    <property type="entry name" value="Hypothetical protein af1432"/>
    <property type="match status" value="1"/>
</dbReference>
<comment type="caution">
    <text evidence="2">The sequence shown here is derived from an EMBL/GenBank/DDBJ whole genome shotgun (WGS) entry which is preliminary data.</text>
</comment>
<protein>
    <submittedName>
        <fullName evidence="2">HDOD domain-containing protein</fullName>
    </submittedName>
</protein>
<feature type="domain" description="HDOD" evidence="1">
    <location>
        <begin position="220"/>
        <end position="412"/>
    </location>
</feature>
<reference evidence="2 3" key="1">
    <citation type="submission" date="2021-07" db="EMBL/GenBank/DDBJ databases">
        <title>Characterization of Violacein-producing bacteria and related species.</title>
        <authorList>
            <person name="Wilson H.S."/>
            <person name="De Leon M.E."/>
        </authorList>
    </citation>
    <scope>NUCLEOTIDE SEQUENCE [LARGE SCALE GENOMIC DNA]</scope>
    <source>
        <strain evidence="2 3">HSC-2F05</strain>
    </source>
</reference>
<dbReference type="InterPro" id="IPR014408">
    <property type="entry name" value="dGMP_Pdiesterase_EAL/HD-GYP"/>
</dbReference>
<dbReference type="Proteomes" id="UP001198602">
    <property type="component" value="Unassembled WGS sequence"/>
</dbReference>
<dbReference type="InterPro" id="IPR001633">
    <property type="entry name" value="EAL_dom"/>
</dbReference>
<evidence type="ECO:0000259" key="1">
    <source>
        <dbReference type="PROSITE" id="PS51833"/>
    </source>
</evidence>
<gene>
    <name evidence="2" type="ORF">LE190_20745</name>
</gene>
<dbReference type="RefSeq" id="WP_225240491.1">
    <property type="nucleotide sequence ID" value="NZ_JAHYBX010000013.1"/>
</dbReference>
<dbReference type="Pfam" id="PF08668">
    <property type="entry name" value="HDOD"/>
    <property type="match status" value="1"/>
</dbReference>
<proteinExistence type="predicted"/>
<accession>A0ABS7YF52</accession>
<dbReference type="SUPFAM" id="SSF109604">
    <property type="entry name" value="HD-domain/PDEase-like"/>
    <property type="match status" value="1"/>
</dbReference>
<organism evidence="2 3">
    <name type="scientific">Massilia hydrophila</name>
    <dbReference type="NCBI Taxonomy" id="3044279"/>
    <lineage>
        <taxon>Bacteria</taxon>
        <taxon>Pseudomonadati</taxon>
        <taxon>Pseudomonadota</taxon>
        <taxon>Betaproteobacteria</taxon>
        <taxon>Burkholderiales</taxon>
        <taxon>Oxalobacteraceae</taxon>
        <taxon>Telluria group</taxon>
        <taxon>Massilia</taxon>
    </lineage>
</organism>
<dbReference type="PANTHER" id="PTHR33525:SF4">
    <property type="entry name" value="CYCLIC DI-GMP PHOSPHODIESTERASE CDGJ"/>
    <property type="match status" value="1"/>
</dbReference>
<dbReference type="Pfam" id="PF00563">
    <property type="entry name" value="EAL"/>
    <property type="match status" value="1"/>
</dbReference>
<dbReference type="InterPro" id="IPR035919">
    <property type="entry name" value="EAL_sf"/>
</dbReference>
<evidence type="ECO:0000313" key="2">
    <source>
        <dbReference type="EMBL" id="MCA1858338.1"/>
    </source>
</evidence>
<dbReference type="SUPFAM" id="SSF141868">
    <property type="entry name" value="EAL domain-like"/>
    <property type="match status" value="1"/>
</dbReference>
<evidence type="ECO:0000313" key="3">
    <source>
        <dbReference type="Proteomes" id="UP001198602"/>
    </source>
</evidence>
<dbReference type="InterPro" id="IPR013976">
    <property type="entry name" value="HDOD"/>
</dbReference>
<name>A0ABS7YF52_9BURK</name>
<sequence>MTDTAASPEGASQPAFQSASQPLRNFYLGRQPVLDRNQALFGYELLFRGSAQGPAQIDSGLSASAGVLHHASQLGLPRAIGDATAFLNVDTDVLMSDMFAFLPRERTVLEIVRSVVPDDAVIRRMTELSTHGFRFAAEASAHGPGLARLLPVVDFVKMDLRELPVVSLLSLAPRLRGTGKRLVAEKVESHSEYRTCLDLGFDYFQGYYFAKPTVIAGRKLSPSQAAVMDLLHLVVSDADNAAIERAVKQDVTLGLNLLRLVNTPAAGAGRRIESVSQAVILLGRRQLQRWLQILLYAEQGMRGHNASPLLMLATTRARLMELLAQRLRPGQRNVADIAFTVGMMSLMDTLFCISMQDIVEQIPVIDEVRHALLVRRGFFGELLRLAESLERIDGAQDEVTPALHELSMDGDDLAELEVSAFEWSDKVVRYAI</sequence>
<dbReference type="Gene3D" id="3.20.20.450">
    <property type="entry name" value="EAL domain"/>
    <property type="match status" value="1"/>
</dbReference>
<dbReference type="InterPro" id="IPR052340">
    <property type="entry name" value="RNase_Y/CdgJ"/>
</dbReference>
<dbReference type="PROSITE" id="PS51833">
    <property type="entry name" value="HDOD"/>
    <property type="match status" value="1"/>
</dbReference>
<dbReference type="PANTHER" id="PTHR33525">
    <property type="match status" value="1"/>
</dbReference>
<dbReference type="PIRSF" id="PIRSF003180">
    <property type="entry name" value="DiGMPpdiest_YuxH"/>
    <property type="match status" value="1"/>
</dbReference>
<dbReference type="SMART" id="SM00052">
    <property type="entry name" value="EAL"/>
    <property type="match status" value="1"/>
</dbReference>